<dbReference type="RefSeq" id="WP_156206105.1">
    <property type="nucleotide sequence ID" value="NZ_WHPN01000268.1"/>
</dbReference>
<protein>
    <submittedName>
        <fullName evidence="1">DUF1918 domain-containing protein</fullName>
    </submittedName>
</protein>
<evidence type="ECO:0000313" key="2">
    <source>
        <dbReference type="Proteomes" id="UP000621266"/>
    </source>
</evidence>
<reference evidence="1 2" key="1">
    <citation type="submission" date="2019-10" db="EMBL/GenBank/DDBJ databases">
        <title>Streptomyces tenebrisbrunneis sp.nov., an endogenous actinomycete isolated from of Lycium ruthenicum.</title>
        <authorList>
            <person name="Ma L."/>
        </authorList>
    </citation>
    <scope>NUCLEOTIDE SEQUENCE [LARGE SCALE GENOMIC DNA]</scope>
    <source>
        <strain evidence="1 2">TRM 66187</strain>
    </source>
</reference>
<dbReference type="EMBL" id="WHPN01000268">
    <property type="protein sequence ID" value="KAF4408622.1"/>
    <property type="molecule type" value="Genomic_DNA"/>
</dbReference>
<dbReference type="Proteomes" id="UP000621266">
    <property type="component" value="Unassembled WGS sequence"/>
</dbReference>
<name>A0ABQ7FN20_9ACTN</name>
<keyword evidence="2" id="KW-1185">Reference proteome</keyword>
<accession>A0ABQ7FN20</accession>
<comment type="caution">
    <text evidence="1">The sequence shown here is derived from an EMBL/GenBank/DDBJ whole genome shotgun (WGS) entry which is preliminary data.</text>
</comment>
<proteinExistence type="predicted"/>
<gene>
    <name evidence="1" type="ORF">GCU69_13060</name>
</gene>
<organism evidence="1 2">
    <name type="scientific">Streptomyces lycii</name>
    <dbReference type="NCBI Taxonomy" id="2654337"/>
    <lineage>
        <taxon>Bacteria</taxon>
        <taxon>Bacillati</taxon>
        <taxon>Actinomycetota</taxon>
        <taxon>Actinomycetes</taxon>
        <taxon>Kitasatosporales</taxon>
        <taxon>Streptomycetaceae</taxon>
        <taxon>Streptomyces</taxon>
    </lineage>
</organism>
<sequence>MTTFKRGDIAEVGAHGAVEILHGPEYSEASGADRYMVRWTQGGGVFAVDADELRAADPRVKTVADVLVANTLYARGHAETLAHMVLVALDAERAAPLAVGDRVRVPETSALVPGRTGVLVEIDAADPDMPYLVRDDIDGAAWWVSAVERI</sequence>
<evidence type="ECO:0000313" key="1">
    <source>
        <dbReference type="EMBL" id="KAF4408622.1"/>
    </source>
</evidence>